<dbReference type="GO" id="GO:0006221">
    <property type="term" value="P:pyrimidine nucleotide biosynthetic process"/>
    <property type="evidence" value="ECO:0007669"/>
    <property type="project" value="InterPro"/>
</dbReference>
<evidence type="ECO:0000256" key="2">
    <source>
        <dbReference type="PIRSR" id="PIRSR006816-2"/>
    </source>
</evidence>
<reference evidence="4 5" key="1">
    <citation type="submission" date="2017-09" db="EMBL/GenBank/DDBJ databases">
        <title>Depth-based differentiation of microbial function through sediment-hosted aquifers and enrichment of novel symbionts in the deep terrestrial subsurface.</title>
        <authorList>
            <person name="Probst A.J."/>
            <person name="Ladd B."/>
            <person name="Jarett J.K."/>
            <person name="Geller-Mcgrath D.E."/>
            <person name="Sieber C.M."/>
            <person name="Emerson J.B."/>
            <person name="Anantharaman K."/>
            <person name="Thomas B.C."/>
            <person name="Malmstrom R."/>
            <person name="Stieglmeier M."/>
            <person name="Klingl A."/>
            <person name="Woyke T."/>
            <person name="Ryan C.M."/>
            <person name="Banfield J.F."/>
        </authorList>
    </citation>
    <scope>NUCLEOTIDE SEQUENCE [LARGE SCALE GENOMIC DNA]</scope>
    <source>
        <strain evidence="4">CG07_land_8_20_14_0_80_42_15</strain>
    </source>
</reference>
<feature type="binding site" evidence="1">
    <location>
        <begin position="63"/>
        <end position="65"/>
    </location>
    <ligand>
        <name>FAD</name>
        <dbReference type="ChEBI" id="CHEBI:57692"/>
    </ligand>
</feature>
<feature type="domain" description="FAD-binding FR-type" evidence="3">
    <location>
        <begin position="1"/>
        <end position="96"/>
    </location>
</feature>
<dbReference type="InterPro" id="IPR008333">
    <property type="entry name" value="Cbr1-like_FAD-bd_dom"/>
</dbReference>
<dbReference type="InterPro" id="IPR001433">
    <property type="entry name" value="OxRdtase_FAD/NAD-bd"/>
</dbReference>
<dbReference type="InterPro" id="IPR017927">
    <property type="entry name" value="FAD-bd_FR_type"/>
</dbReference>
<dbReference type="Gene3D" id="2.40.30.10">
    <property type="entry name" value="Translation factors"/>
    <property type="match status" value="1"/>
</dbReference>
<organism evidence="4 5">
    <name type="scientific">Candidatus Aquitaenariimonas noxiae</name>
    <dbReference type="NCBI Taxonomy" id="1974741"/>
    <lineage>
        <taxon>Bacteria</taxon>
        <taxon>Pseudomonadati</taxon>
        <taxon>Candidatus Omnitrophota</taxon>
        <taxon>Candidatus Aquitaenariimonas</taxon>
    </lineage>
</organism>
<dbReference type="SUPFAM" id="SSF52343">
    <property type="entry name" value="Ferredoxin reductase-like, C-terminal NADP-linked domain"/>
    <property type="match status" value="1"/>
</dbReference>
<keyword evidence="1" id="KW-0274">FAD</keyword>
<dbReference type="EC" id="1.18.1.2" evidence="4"/>
<dbReference type="CDD" id="cd06219">
    <property type="entry name" value="DHOD_e_trans_like1"/>
    <property type="match status" value="1"/>
</dbReference>
<gene>
    <name evidence="4" type="ORF">COS99_05505</name>
</gene>
<keyword evidence="2" id="KW-0001">2Fe-2S</keyword>
<dbReference type="InterPro" id="IPR019480">
    <property type="entry name" value="Dihydroorotate_DH_Fe-S-bd"/>
</dbReference>
<protein>
    <submittedName>
        <fullName evidence="4">Ferredoxin-NADP reductase</fullName>
        <ecNumber evidence="4">1.18.1.2</ecNumber>
    </submittedName>
</protein>
<keyword evidence="2" id="KW-0479">Metal-binding</keyword>
<dbReference type="GO" id="GO:0050660">
    <property type="term" value="F:flavin adenine dinucleotide binding"/>
    <property type="evidence" value="ECO:0007669"/>
    <property type="project" value="InterPro"/>
</dbReference>
<evidence type="ECO:0000259" key="3">
    <source>
        <dbReference type="PROSITE" id="PS51384"/>
    </source>
</evidence>
<comment type="cofactor">
    <cofactor evidence="2">
        <name>[2Fe-2S] cluster</name>
        <dbReference type="ChEBI" id="CHEBI:190135"/>
    </cofactor>
    <text evidence="2">Binds 1 [2Fe-2S] cluster per subunit.</text>
</comment>
<dbReference type="GO" id="GO:0046872">
    <property type="term" value="F:metal ion binding"/>
    <property type="evidence" value="ECO:0007669"/>
    <property type="project" value="UniProtKB-KW"/>
</dbReference>
<feature type="binding site" evidence="2">
    <location>
        <position position="237"/>
    </location>
    <ligand>
        <name>[2Fe-2S] cluster</name>
        <dbReference type="ChEBI" id="CHEBI:190135"/>
    </ligand>
</feature>
<keyword evidence="2" id="KW-0411">Iron-sulfur</keyword>
<dbReference type="PANTHER" id="PTHR43513:SF3">
    <property type="entry name" value="DIHYDROOROTATE DEHYDROGENASE B (NAD(+)), ELECTRON TRANSFER SUBUNIT-RELATED"/>
    <property type="match status" value="1"/>
</dbReference>
<keyword evidence="1" id="KW-0285">Flavoprotein</keyword>
<feature type="binding site" evidence="2">
    <location>
        <position position="225"/>
    </location>
    <ligand>
        <name>[2Fe-2S] cluster</name>
        <dbReference type="ChEBI" id="CHEBI:190135"/>
    </ligand>
</feature>
<evidence type="ECO:0000256" key="1">
    <source>
        <dbReference type="PIRSR" id="PIRSR006816-1"/>
    </source>
</evidence>
<sequence length="281" mass="30865">MPFRIVEAKRLSSITNLFQIEAATIAKKARAGQFIVLRLDEKGERIPLTITRRDPAKGTITIIFQEVGKTTKKLASLKKGDKIQDIIGPLGKKTDFGYVGKAIFIGGGVGVAEILPVVEYAKESGNGITVIIGARTKELVILEEELRKLAPRLIVMTDDGSHGRKGLVTTPLKELLTAEKFDLAYCVGPDIMMKVTCDVTKEFKLKTLVSLDSNMVDATGMCGTCRVSIGGATKFVCVDGPEFEGHLVDWDLFLKRQKRFVNEEKKSIECNEANAQCRCRA</sequence>
<comment type="cofactor">
    <cofactor evidence="1">
        <name>FAD</name>
        <dbReference type="ChEBI" id="CHEBI:57692"/>
    </cofactor>
    <text evidence="1">Binds 1 FAD per subunit.</text>
</comment>
<accession>A0A2J0KSB4</accession>
<comment type="caution">
    <text evidence="4">The sequence shown here is derived from an EMBL/GenBank/DDBJ whole genome shotgun (WGS) entry which is preliminary data.</text>
</comment>
<keyword evidence="4" id="KW-0560">Oxidoreductase</keyword>
<dbReference type="GO" id="GO:0004324">
    <property type="term" value="F:ferredoxin-NADP+ reductase activity"/>
    <property type="evidence" value="ECO:0007669"/>
    <property type="project" value="UniProtKB-EC"/>
</dbReference>
<dbReference type="InterPro" id="IPR050353">
    <property type="entry name" value="PyrK_electron_transfer"/>
</dbReference>
<dbReference type="Pfam" id="PF00175">
    <property type="entry name" value="NAD_binding_1"/>
    <property type="match status" value="1"/>
</dbReference>
<dbReference type="GO" id="GO:0051537">
    <property type="term" value="F:2 iron, 2 sulfur cluster binding"/>
    <property type="evidence" value="ECO:0007669"/>
    <property type="project" value="UniProtKB-KW"/>
</dbReference>
<evidence type="ECO:0000313" key="5">
    <source>
        <dbReference type="Proteomes" id="UP000230052"/>
    </source>
</evidence>
<dbReference type="PIRSF" id="PIRSF006816">
    <property type="entry name" value="Cyc3_hyd_g"/>
    <property type="match status" value="1"/>
</dbReference>
<dbReference type="Pfam" id="PF10418">
    <property type="entry name" value="DHODB_Fe-S_bind"/>
    <property type="match status" value="1"/>
</dbReference>
<name>A0A2J0KSB4_9BACT</name>
<dbReference type="InterPro" id="IPR017938">
    <property type="entry name" value="Riboflavin_synthase-like_b-brl"/>
</dbReference>
<dbReference type="SUPFAM" id="SSF63380">
    <property type="entry name" value="Riboflavin synthase domain-like"/>
    <property type="match status" value="1"/>
</dbReference>
<dbReference type="PROSITE" id="PS51384">
    <property type="entry name" value="FAD_FR"/>
    <property type="match status" value="1"/>
</dbReference>
<dbReference type="InterPro" id="IPR039261">
    <property type="entry name" value="FNR_nucleotide-bd"/>
</dbReference>
<evidence type="ECO:0000313" key="4">
    <source>
        <dbReference type="EMBL" id="PIU41428.1"/>
    </source>
</evidence>
<keyword evidence="2" id="KW-0408">Iron</keyword>
<dbReference type="AlphaFoldDB" id="A0A2J0KSB4"/>
<dbReference type="Proteomes" id="UP000230052">
    <property type="component" value="Unassembled WGS sequence"/>
</dbReference>
<proteinExistence type="predicted"/>
<feature type="binding site" evidence="2">
    <location>
        <position position="222"/>
    </location>
    <ligand>
        <name>[2Fe-2S] cluster</name>
        <dbReference type="ChEBI" id="CHEBI:190135"/>
    </ligand>
</feature>
<dbReference type="Pfam" id="PF00970">
    <property type="entry name" value="FAD_binding_6"/>
    <property type="match status" value="1"/>
</dbReference>
<dbReference type="InterPro" id="IPR012165">
    <property type="entry name" value="Cyt_c3_hydrogenase_gsu"/>
</dbReference>
<dbReference type="NCBIfam" id="NF004862">
    <property type="entry name" value="PRK06222.1"/>
    <property type="match status" value="1"/>
</dbReference>
<dbReference type="Gene3D" id="3.40.50.80">
    <property type="entry name" value="Nucleotide-binding domain of ferredoxin-NADP reductase (FNR) module"/>
    <property type="match status" value="1"/>
</dbReference>
<dbReference type="EMBL" id="PEWV01000058">
    <property type="protein sequence ID" value="PIU41428.1"/>
    <property type="molecule type" value="Genomic_DNA"/>
</dbReference>
<dbReference type="PANTHER" id="PTHR43513">
    <property type="entry name" value="DIHYDROOROTATE DEHYDROGENASE B (NAD(+)), ELECTRON TRANSFER SUBUNIT"/>
    <property type="match status" value="1"/>
</dbReference>